<dbReference type="Pfam" id="PF00356">
    <property type="entry name" value="LacI"/>
    <property type="match status" value="1"/>
</dbReference>
<sequence>MTTIRQIAEMSGVSIATVSRIINGKGGASDATIKKVQKVVNDLGYEPNFVAKTLSEQSSDVIAVLVPNLTNPFFAELVEHIEQAAQAQGYRVYLCDSEDDRSRVEYYLKFMEGIRVRGAIINSLFVSEEDLNRLHQLGITTLTIDRAQFSHPYSAMAVNHRSGSYKATAYLIEHGNCDRLIFVSGPEQDKSSSDRYAGYLQAVTEHNATAVAKVNASFSVADGYKVVSAYLVEHKDVNGIVCADDAIALGALRACADLGLRVPEDVRIIGYDNIQLSQYCVPRLSTVNQLPEDIGSIILDLFQETVDAGGAPIKKVIEPHLVIRETSQARSVEGV</sequence>
<dbReference type="SMART" id="SM00354">
    <property type="entry name" value="HTH_LACI"/>
    <property type="match status" value="1"/>
</dbReference>
<organism evidence="6 7">
    <name type="scientific">Bombiscardovia coagulans</name>
    <dbReference type="NCBI Taxonomy" id="686666"/>
    <lineage>
        <taxon>Bacteria</taxon>
        <taxon>Bacillati</taxon>
        <taxon>Actinomycetota</taxon>
        <taxon>Actinomycetes</taxon>
        <taxon>Bifidobacteriales</taxon>
        <taxon>Bifidobacteriaceae</taxon>
        <taxon>Bombiscardovia</taxon>
    </lineage>
</organism>
<keyword evidence="3" id="KW-0804">Transcription</keyword>
<dbReference type="InterPro" id="IPR001387">
    <property type="entry name" value="Cro/C1-type_HTH"/>
</dbReference>
<dbReference type="CDD" id="cd06267">
    <property type="entry name" value="PBP1_LacI_sugar_binding-like"/>
    <property type="match status" value="1"/>
</dbReference>
<reference evidence="6 7" key="1">
    <citation type="journal article" date="2017" name="BMC Genomics">
        <title>Comparative genomic and phylogenomic analyses of the Bifidobacteriaceae family.</title>
        <authorList>
            <person name="Lugli G.A."/>
            <person name="Milani C."/>
            <person name="Turroni F."/>
            <person name="Duranti S."/>
            <person name="Mancabelli L."/>
            <person name="Mangifesta M."/>
            <person name="Ferrario C."/>
            <person name="Modesto M."/>
            <person name="Mattarelli P."/>
            <person name="Jiri K."/>
            <person name="van Sinderen D."/>
            <person name="Ventura M."/>
        </authorList>
    </citation>
    <scope>NUCLEOTIDE SEQUENCE [LARGE SCALE GENOMIC DNA]</scope>
    <source>
        <strain evidence="6 7">DSM 22924</strain>
    </source>
</reference>
<dbReference type="Pfam" id="PF13377">
    <property type="entry name" value="Peripla_BP_3"/>
    <property type="match status" value="1"/>
</dbReference>
<dbReference type="RefSeq" id="WP_094722786.1">
    <property type="nucleotide sequence ID" value="NZ_MWWS01000004.1"/>
</dbReference>
<dbReference type="AlphaFoldDB" id="A0A261ETV9"/>
<evidence type="ECO:0000256" key="2">
    <source>
        <dbReference type="ARBA" id="ARBA00023125"/>
    </source>
</evidence>
<keyword evidence="2" id="KW-0238">DNA-binding</keyword>
<feature type="domain" description="HTH cro/C1-type" evidence="5">
    <location>
        <begin position="3"/>
        <end position="36"/>
    </location>
</feature>
<dbReference type="PROSITE" id="PS50932">
    <property type="entry name" value="HTH_LACI_2"/>
    <property type="match status" value="1"/>
</dbReference>
<proteinExistence type="predicted"/>
<name>A0A261ETV9_9BIFI</name>
<dbReference type="Proteomes" id="UP000216004">
    <property type="component" value="Unassembled WGS sequence"/>
</dbReference>
<evidence type="ECO:0000313" key="7">
    <source>
        <dbReference type="Proteomes" id="UP000216004"/>
    </source>
</evidence>
<dbReference type="Gene3D" id="3.40.50.2300">
    <property type="match status" value="2"/>
</dbReference>
<dbReference type="InterPro" id="IPR028082">
    <property type="entry name" value="Peripla_BP_I"/>
</dbReference>
<evidence type="ECO:0000259" key="4">
    <source>
        <dbReference type="PROSITE" id="PS50932"/>
    </source>
</evidence>
<dbReference type="GO" id="GO:0003700">
    <property type="term" value="F:DNA-binding transcription factor activity"/>
    <property type="evidence" value="ECO:0007669"/>
    <property type="project" value="TreeGrafter"/>
</dbReference>
<protein>
    <submittedName>
        <fullName evidence="6">Sucrose operon repressor</fullName>
    </submittedName>
</protein>
<feature type="domain" description="HTH lacI-type" evidence="4">
    <location>
        <begin position="2"/>
        <end position="56"/>
    </location>
</feature>
<dbReference type="PROSITE" id="PS50943">
    <property type="entry name" value="HTH_CROC1"/>
    <property type="match status" value="1"/>
</dbReference>
<keyword evidence="7" id="KW-1185">Reference proteome</keyword>
<evidence type="ECO:0000256" key="1">
    <source>
        <dbReference type="ARBA" id="ARBA00023015"/>
    </source>
</evidence>
<dbReference type="Gene3D" id="1.10.260.40">
    <property type="entry name" value="lambda repressor-like DNA-binding domains"/>
    <property type="match status" value="1"/>
</dbReference>
<dbReference type="InterPro" id="IPR000843">
    <property type="entry name" value="HTH_LacI"/>
</dbReference>
<gene>
    <name evidence="6" type="ORF">BOCO_0810</name>
</gene>
<dbReference type="CDD" id="cd01392">
    <property type="entry name" value="HTH_LacI"/>
    <property type="match status" value="1"/>
</dbReference>
<dbReference type="OrthoDB" id="3227375at2"/>
<evidence type="ECO:0000313" key="6">
    <source>
        <dbReference type="EMBL" id="OZG50293.1"/>
    </source>
</evidence>
<dbReference type="PANTHER" id="PTHR30146:SF109">
    <property type="entry name" value="HTH-TYPE TRANSCRIPTIONAL REGULATOR GALS"/>
    <property type="match status" value="1"/>
</dbReference>
<dbReference type="EMBL" id="MWWS01000004">
    <property type="protein sequence ID" value="OZG50293.1"/>
    <property type="molecule type" value="Genomic_DNA"/>
</dbReference>
<dbReference type="InterPro" id="IPR046335">
    <property type="entry name" value="LacI/GalR-like_sensor"/>
</dbReference>
<evidence type="ECO:0000259" key="5">
    <source>
        <dbReference type="PROSITE" id="PS50943"/>
    </source>
</evidence>
<dbReference type="PANTHER" id="PTHR30146">
    <property type="entry name" value="LACI-RELATED TRANSCRIPTIONAL REPRESSOR"/>
    <property type="match status" value="1"/>
</dbReference>
<comment type="caution">
    <text evidence="6">The sequence shown here is derived from an EMBL/GenBank/DDBJ whole genome shotgun (WGS) entry which is preliminary data.</text>
</comment>
<accession>A0A261ETV9</accession>
<dbReference type="SUPFAM" id="SSF53822">
    <property type="entry name" value="Periplasmic binding protein-like I"/>
    <property type="match status" value="1"/>
</dbReference>
<evidence type="ECO:0000256" key="3">
    <source>
        <dbReference type="ARBA" id="ARBA00023163"/>
    </source>
</evidence>
<dbReference type="GO" id="GO:0000976">
    <property type="term" value="F:transcription cis-regulatory region binding"/>
    <property type="evidence" value="ECO:0007669"/>
    <property type="project" value="TreeGrafter"/>
</dbReference>
<keyword evidence="1" id="KW-0805">Transcription regulation</keyword>
<dbReference type="SUPFAM" id="SSF47413">
    <property type="entry name" value="lambda repressor-like DNA-binding domains"/>
    <property type="match status" value="1"/>
</dbReference>
<dbReference type="InterPro" id="IPR010982">
    <property type="entry name" value="Lambda_DNA-bd_dom_sf"/>
</dbReference>